<dbReference type="InterPro" id="IPR023795">
    <property type="entry name" value="Serpin_CS"/>
</dbReference>
<dbReference type="Proteomes" id="UP000237347">
    <property type="component" value="Unassembled WGS sequence"/>
</dbReference>
<comment type="caution">
    <text evidence="5">The sequence shown here is derived from an EMBL/GenBank/DDBJ whole genome shotgun (WGS) entry which is preliminary data.</text>
</comment>
<dbReference type="GO" id="GO:0004867">
    <property type="term" value="F:serine-type endopeptidase inhibitor activity"/>
    <property type="evidence" value="ECO:0007669"/>
    <property type="project" value="InterPro"/>
</dbReference>
<keyword evidence="3" id="KW-0472">Membrane</keyword>
<organism evidence="5 6">
    <name type="scientific">Quercus suber</name>
    <name type="common">Cork oak</name>
    <dbReference type="NCBI Taxonomy" id="58331"/>
    <lineage>
        <taxon>Eukaryota</taxon>
        <taxon>Viridiplantae</taxon>
        <taxon>Streptophyta</taxon>
        <taxon>Embryophyta</taxon>
        <taxon>Tracheophyta</taxon>
        <taxon>Spermatophyta</taxon>
        <taxon>Magnoliopsida</taxon>
        <taxon>eudicotyledons</taxon>
        <taxon>Gunneridae</taxon>
        <taxon>Pentapetalae</taxon>
        <taxon>rosids</taxon>
        <taxon>fabids</taxon>
        <taxon>Fagales</taxon>
        <taxon>Fagaceae</taxon>
        <taxon>Quercus</taxon>
    </lineage>
</organism>
<dbReference type="InterPro" id="IPR023796">
    <property type="entry name" value="Serpin_dom"/>
</dbReference>
<dbReference type="CDD" id="cd02043">
    <property type="entry name" value="serpinP_plants"/>
    <property type="match status" value="1"/>
</dbReference>
<evidence type="ECO:0000259" key="4">
    <source>
        <dbReference type="SMART" id="SM00093"/>
    </source>
</evidence>
<feature type="domain" description="Serpin" evidence="4">
    <location>
        <begin position="10"/>
        <end position="403"/>
    </location>
</feature>
<keyword evidence="6" id="KW-1185">Reference proteome</keyword>
<protein>
    <submittedName>
        <fullName evidence="5">Serpin-z10</fullName>
    </submittedName>
</protein>
<dbReference type="SUPFAM" id="SSF56574">
    <property type="entry name" value="Serpins"/>
    <property type="match status" value="3"/>
</dbReference>
<keyword evidence="3" id="KW-0812">Transmembrane</keyword>
<feature type="domain" description="Serpin" evidence="4">
    <location>
        <begin position="475"/>
        <end position="769"/>
    </location>
</feature>
<dbReference type="EMBL" id="PKMF04000357">
    <property type="protein sequence ID" value="KAK7836286.1"/>
    <property type="molecule type" value="Genomic_DNA"/>
</dbReference>
<dbReference type="PANTHER" id="PTHR11461">
    <property type="entry name" value="SERINE PROTEASE INHIBITOR, SERPIN"/>
    <property type="match status" value="1"/>
</dbReference>
<dbReference type="PROSITE" id="PS00284">
    <property type="entry name" value="SERPIN"/>
    <property type="match status" value="2"/>
</dbReference>
<dbReference type="InterPro" id="IPR042178">
    <property type="entry name" value="Serpin_sf_1"/>
</dbReference>
<dbReference type="Gene3D" id="2.30.39.10">
    <property type="entry name" value="Alpha-1-antitrypsin, domain 1"/>
    <property type="match status" value="1"/>
</dbReference>
<dbReference type="SMART" id="SM00093">
    <property type="entry name" value="SERPIN"/>
    <property type="match status" value="2"/>
</dbReference>
<dbReference type="GO" id="GO:0005615">
    <property type="term" value="C:extracellular space"/>
    <property type="evidence" value="ECO:0007669"/>
    <property type="project" value="InterPro"/>
</dbReference>
<evidence type="ECO:0000313" key="5">
    <source>
        <dbReference type="EMBL" id="KAK7836286.1"/>
    </source>
</evidence>
<feature type="transmembrane region" description="Helical" evidence="3">
    <location>
        <begin position="756"/>
        <end position="779"/>
    </location>
</feature>
<evidence type="ECO:0000256" key="3">
    <source>
        <dbReference type="SAM" id="Phobius"/>
    </source>
</evidence>
<evidence type="ECO:0000313" key="6">
    <source>
        <dbReference type="Proteomes" id="UP000237347"/>
    </source>
</evidence>
<dbReference type="Pfam" id="PF00079">
    <property type="entry name" value="Serpin"/>
    <property type="match status" value="4"/>
</dbReference>
<dbReference type="InterPro" id="IPR042185">
    <property type="entry name" value="Serpin_sf_2"/>
</dbReference>
<reference evidence="5 6" key="1">
    <citation type="journal article" date="2018" name="Sci. Data">
        <title>The draft genome sequence of cork oak.</title>
        <authorList>
            <person name="Ramos A.M."/>
            <person name="Usie A."/>
            <person name="Barbosa P."/>
            <person name="Barros P.M."/>
            <person name="Capote T."/>
            <person name="Chaves I."/>
            <person name="Simoes F."/>
            <person name="Abreu I."/>
            <person name="Carrasquinho I."/>
            <person name="Faro C."/>
            <person name="Guimaraes J.B."/>
            <person name="Mendonca D."/>
            <person name="Nobrega F."/>
            <person name="Rodrigues L."/>
            <person name="Saibo N.J.M."/>
            <person name="Varela M.C."/>
            <person name="Egas C."/>
            <person name="Matos J."/>
            <person name="Miguel C.M."/>
            <person name="Oliveira M.M."/>
            <person name="Ricardo C.P."/>
            <person name="Goncalves S."/>
        </authorList>
    </citation>
    <scope>NUCLEOTIDE SEQUENCE [LARGE SCALE GENOMIC DNA]</scope>
    <source>
        <strain evidence="6">cv. HL8</strain>
    </source>
</reference>
<dbReference type="InterPro" id="IPR036186">
    <property type="entry name" value="Serpin_sf"/>
</dbReference>
<comment type="similarity">
    <text evidence="1 2">Belongs to the serpin family.</text>
</comment>
<evidence type="ECO:0000256" key="1">
    <source>
        <dbReference type="ARBA" id="ARBA00009500"/>
    </source>
</evidence>
<accession>A0AAW0KEJ0</accession>
<proteinExistence type="inferred from homology"/>
<evidence type="ECO:0000256" key="2">
    <source>
        <dbReference type="RuleBase" id="RU000411"/>
    </source>
</evidence>
<dbReference type="Gene3D" id="3.30.497.10">
    <property type="entry name" value="Antithrombin, subunit I, domain 2"/>
    <property type="match status" value="3"/>
</dbReference>
<dbReference type="InterPro" id="IPR000215">
    <property type="entry name" value="Serpin_fam"/>
</dbReference>
<keyword evidence="3" id="KW-1133">Transmembrane helix</keyword>
<dbReference type="PANTHER" id="PTHR11461:SF340">
    <property type="entry name" value="SERPIN DOMAIN-CONTAINING PROTEIN"/>
    <property type="match status" value="1"/>
</dbReference>
<gene>
    <name evidence="5" type="ORF">CFP56_022774</name>
</gene>
<name>A0AAW0KEJ0_QUESU</name>
<sequence>MENCLRMAWQLTLKEISEGCNNEENNEGRNNKNFVMSPMSIINALSILAFGSRDRTLEQLLDFLEAKDIDDLKAKVSVMMSAGAPVENTNTNTNTNEGLILSSLNGVWIDQHFPMKPSFKEIAETVFGAETKAVDFVNEADIVANKVNLWAKNATKGLIEKVLPPDTIDRKTVFILANALYFKGAWLNAFDAKLTRHKYFYPHDGEPIQVPFMNGDTEEKHFYGCFKDFKVLKIPYHGGQDNRQFSMYVFLPIMKDGFQDLIQKFNSTPKLLDNCFKLKEVYLSKMLIPKFKFSYEFEASEIIKHLELTLPFDKMVADFTEMIDYSLESDKVFVSKIFQKSCIEVNEEGTEAAAVTCVSACTFYSVSPPPPRPSFVANHPFIFMVREEISEIIFFVGVNVMKGLIKEVLPPGAIDKETISILANALYFNGAWLNAFNAKLTRHEYFYPHDRELIQVPFNSGHKEKMENCLLMARQLMLDQISKGCNKNFVMSPMSIVVALSILAFGSRGRTLEQLLDFLEAKDMDDLKAKASLMMSAAAPVENTKEGLILSSLNGVWIDQRFAMRPSFKEIAETVFKAEANAVDFVNEAEKVRNKVNLWVKNATKGLIKEVLSPGAVSGATIIILANALYFKGAWLFNSNPKLLDKCFDLQKIHLSDMLIPKFKFSYGFEAKEIMKNLGLTLPFETVADFTDIIESLESGKVFVSSIVQESCIEVNEKGTKAAAATCVSLQVASRPPPRPSFVANHPFMFMIREEISGIIFFVGVSFKLFQLSLIVFWIRSKKLSNH</sequence>
<dbReference type="AlphaFoldDB" id="A0AAW0KEJ0"/>